<dbReference type="EMBL" id="MFFB01000002">
    <property type="protein sequence ID" value="OGE97322.1"/>
    <property type="molecule type" value="Genomic_DNA"/>
</dbReference>
<name>A0A1F5Q5U3_9BACT</name>
<evidence type="ECO:0000256" key="1">
    <source>
        <dbReference type="ARBA" id="ARBA00022747"/>
    </source>
</evidence>
<protein>
    <submittedName>
        <fullName evidence="3">Restriction endonuclease subunit M</fullName>
    </submittedName>
</protein>
<dbReference type="GO" id="GO:0003677">
    <property type="term" value="F:DNA binding"/>
    <property type="evidence" value="ECO:0007669"/>
    <property type="project" value="InterPro"/>
</dbReference>
<dbReference type="Proteomes" id="UP000177281">
    <property type="component" value="Unassembled WGS sequence"/>
</dbReference>
<keyword evidence="1" id="KW-0680">Restriction system</keyword>
<evidence type="ECO:0000313" key="3">
    <source>
        <dbReference type="EMBL" id="OGE97322.1"/>
    </source>
</evidence>
<keyword evidence="3" id="KW-0540">Nuclease</keyword>
<keyword evidence="3" id="KW-0255">Endonuclease</keyword>
<dbReference type="GO" id="GO:0009307">
    <property type="term" value="P:DNA restriction-modification system"/>
    <property type="evidence" value="ECO:0007669"/>
    <property type="project" value="UniProtKB-KW"/>
</dbReference>
<dbReference type="InterPro" id="IPR052916">
    <property type="entry name" value="Type-I_RE_MTase_Subunit"/>
</dbReference>
<dbReference type="PANTHER" id="PTHR42998:SF1">
    <property type="entry name" value="TYPE I RESTRICTION ENZYME HINDI METHYLASE SUBUNIT"/>
    <property type="match status" value="1"/>
</dbReference>
<gene>
    <name evidence="3" type="ORF">A3B10_04235</name>
</gene>
<dbReference type="STRING" id="1817841.A3B10_04235"/>
<feature type="domain" description="DNA methylase adenine-specific" evidence="2">
    <location>
        <begin position="386"/>
        <end position="651"/>
    </location>
</feature>
<dbReference type="GO" id="GO:0032259">
    <property type="term" value="P:methylation"/>
    <property type="evidence" value="ECO:0007669"/>
    <property type="project" value="InterPro"/>
</dbReference>
<proteinExistence type="predicted"/>
<dbReference type="SUPFAM" id="SSF53335">
    <property type="entry name" value="S-adenosyl-L-methionine-dependent methyltransferases"/>
    <property type="match status" value="1"/>
</dbReference>
<dbReference type="Gene3D" id="3.40.50.150">
    <property type="entry name" value="Vaccinia Virus protein VP39"/>
    <property type="match status" value="1"/>
</dbReference>
<dbReference type="AlphaFoldDB" id="A0A1F5Q5U3"/>
<comment type="caution">
    <text evidence="3">The sequence shown here is derived from an EMBL/GenBank/DDBJ whole genome shotgun (WGS) entry which is preliminary data.</text>
</comment>
<dbReference type="PROSITE" id="PS00092">
    <property type="entry name" value="N6_MTASE"/>
    <property type="match status" value="1"/>
</dbReference>
<dbReference type="GO" id="GO:0008170">
    <property type="term" value="F:N-methyltransferase activity"/>
    <property type="evidence" value="ECO:0007669"/>
    <property type="project" value="InterPro"/>
</dbReference>
<keyword evidence="3" id="KW-0378">Hydrolase</keyword>
<reference evidence="3 4" key="1">
    <citation type="journal article" date="2016" name="Nat. Commun.">
        <title>Thousands of microbial genomes shed light on interconnected biogeochemical processes in an aquifer system.</title>
        <authorList>
            <person name="Anantharaman K."/>
            <person name="Brown C.T."/>
            <person name="Hug L.A."/>
            <person name="Sharon I."/>
            <person name="Castelle C.J."/>
            <person name="Probst A.J."/>
            <person name="Thomas B.C."/>
            <person name="Singh A."/>
            <person name="Wilkins M.J."/>
            <person name="Karaoz U."/>
            <person name="Brodie E.L."/>
            <person name="Williams K.H."/>
            <person name="Hubbard S.S."/>
            <person name="Banfield J.F."/>
        </authorList>
    </citation>
    <scope>NUCLEOTIDE SEQUENCE [LARGE SCALE GENOMIC DNA]</scope>
</reference>
<evidence type="ECO:0000313" key="4">
    <source>
        <dbReference type="Proteomes" id="UP000177281"/>
    </source>
</evidence>
<dbReference type="Pfam" id="PF02384">
    <property type="entry name" value="N6_Mtase"/>
    <property type="match status" value="1"/>
</dbReference>
<dbReference type="GO" id="GO:0004519">
    <property type="term" value="F:endonuclease activity"/>
    <property type="evidence" value="ECO:0007669"/>
    <property type="project" value="UniProtKB-KW"/>
</dbReference>
<dbReference type="PRINTS" id="PR00507">
    <property type="entry name" value="N12N6MTFRASE"/>
</dbReference>
<organism evidence="3 4">
    <name type="scientific">Candidatus Doudnabacteria bacterium RIFCSPLOWO2_01_FULL_44_21</name>
    <dbReference type="NCBI Taxonomy" id="1817841"/>
    <lineage>
        <taxon>Bacteria</taxon>
        <taxon>Candidatus Doudnaibacteriota</taxon>
    </lineage>
</organism>
<dbReference type="InterPro" id="IPR003356">
    <property type="entry name" value="DNA_methylase_A-5"/>
</dbReference>
<sequence>MAQTFLQAKNEFDAKYRKTLILERSLVPVDGKYLTEISLKNKKGELSEEYYKWQFIFTLTHSGLYSKDYLGAEIYFPKGNKNSAPIKIDACIFDDKKWIDFYEKWRKSKDDDAVEWLRQHLIGTIEFKKSDGKDIKTVFTSQVKAELKESESNYCLGFYYDSERLYIFQRKNGAVLRYDESKNQKGDKSSTTQLSLDLTDSYTYVPSFDALQKRINTTLEIDRSKRTVDDLDPITGAASSQINQAISNILKTLDRVGLGNNPRGYEILIEMLALKIFDEKRSEEYKKTTSDKRHLKFYQTQPEKAVLSFFITDAEKQFFRLSDENVRSFVERIRELYNNAAEKYNIILKQVDTATINWQDESHVRAIGSVVENLQDYSFIKSADTDLYQLVFYKFANEFKKAEKAQFITPLRIIDFLVKIVNPGMGETIIDPTVGIADFLSMSFVNAKGKLDDHNIFGIDNDDQMIKLAQLNMLLNGDGNATLKYQADKGSLLYKFNTKKELVSLDAKLHKNGNWDNWVDETKLMKFDVVLTNPPFGENRKIEPKNESEKAMVELYELWDIARSGNWMDPGLLFLENAYRILKTHGRLGIVLSNSIASIDRWEIARKWLASKVRIVGLFDLPPNIFAETGVNTTLVVAYKPTDEELEKLNRNGYEIFVKDIQLIGYEVRTSNRVKFFNPVYKIDEKSFEIVINEQGESVLDEEFTQTVSDFRKWTLSQEELVKKLFLK</sequence>
<dbReference type="InterPro" id="IPR002052">
    <property type="entry name" value="DNA_methylase_N6_adenine_CS"/>
</dbReference>
<accession>A0A1F5Q5U3</accession>
<dbReference type="InterPro" id="IPR029063">
    <property type="entry name" value="SAM-dependent_MTases_sf"/>
</dbReference>
<evidence type="ECO:0000259" key="2">
    <source>
        <dbReference type="Pfam" id="PF02384"/>
    </source>
</evidence>
<dbReference type="PANTHER" id="PTHR42998">
    <property type="entry name" value="TYPE I RESTRICTION ENZYME HINDVIIP M PROTEIN-RELATED"/>
    <property type="match status" value="1"/>
</dbReference>